<dbReference type="AlphaFoldDB" id="A0A8A2U6G7"/>
<evidence type="ECO:0000313" key="2">
    <source>
        <dbReference type="Proteomes" id="UP000663191"/>
    </source>
</evidence>
<dbReference type="RefSeq" id="WP_207269667.1">
    <property type="nucleotide sequence ID" value="NZ_CP071463.1"/>
</dbReference>
<dbReference type="EMBL" id="CP071463">
    <property type="protein sequence ID" value="QSW84429.1"/>
    <property type="molecule type" value="Genomic_DNA"/>
</dbReference>
<protein>
    <submittedName>
        <fullName evidence="1">Uncharacterized protein</fullName>
    </submittedName>
</protein>
<name>A0A8A2U6G7_9EURY</name>
<sequence>MPNNTAFIGTSSPIGYDYEKEPELNHPNPLLEAPLGLFLLYDEIWFLHHQLCPKNMKDLDYVKFISDSDDVADYREKFDNISQEKIADNLGLESERSSVGFDHLLNDIAPFATYDNHGRSIQELGIMPNPDTRNFLFDYYVVSELDTDVDYISNTFVKSKISLDTMNTNSYRDLNKAESIIASRVPNYQTPDGPYFEAIDDFRKYRTRSQFREKMLEGDLTIEELEEEFTEIRNRMLIESTSRKNVYESIISMFVTQAPVFSNIFGAIAGAKNAAQSHSRNKNYGWANFLAKIENHNK</sequence>
<dbReference type="KEGG" id="hlo:J0X27_13345"/>
<dbReference type="GeneID" id="63184747"/>
<keyword evidence="2" id="KW-1185">Reference proteome</keyword>
<gene>
    <name evidence="1" type="ORF">J0X27_13345</name>
</gene>
<accession>A0A8A2U6G7</accession>
<organism evidence="1 2">
    <name type="scientific">Natrinema longum</name>
    <dbReference type="NCBI Taxonomy" id="370324"/>
    <lineage>
        <taxon>Archaea</taxon>
        <taxon>Methanobacteriati</taxon>
        <taxon>Methanobacteriota</taxon>
        <taxon>Stenosarchaea group</taxon>
        <taxon>Halobacteria</taxon>
        <taxon>Halobacteriales</taxon>
        <taxon>Natrialbaceae</taxon>
        <taxon>Natrinema</taxon>
    </lineage>
</organism>
<proteinExistence type="predicted"/>
<reference evidence="1 2" key="1">
    <citation type="journal article" date="2006" name="Int. J. Syst. Evol. Microbiol.">
        <title>Haloterrigena longa sp. nov. and Haloterrigena limicola sp. nov., extremely halophilic archaea isolated from a salt lake.</title>
        <authorList>
            <person name="Cui H.L."/>
            <person name="Tohty D."/>
            <person name="Zhou P.J."/>
            <person name="Liu S.J."/>
        </authorList>
    </citation>
    <scope>NUCLEOTIDE SEQUENCE [LARGE SCALE GENOMIC DNA]</scope>
    <source>
        <strain evidence="1 2">ABH32</strain>
    </source>
</reference>
<evidence type="ECO:0000313" key="1">
    <source>
        <dbReference type="EMBL" id="QSW84429.1"/>
    </source>
</evidence>
<dbReference type="OrthoDB" id="351279at2157"/>
<dbReference type="Proteomes" id="UP000663191">
    <property type="component" value="Chromosome"/>
</dbReference>